<dbReference type="Proteomes" id="UP001299068">
    <property type="component" value="Unassembled WGS sequence"/>
</dbReference>
<dbReference type="RefSeq" id="WP_221858178.1">
    <property type="nucleotide sequence ID" value="NZ_JAIKTU010000001.1"/>
</dbReference>
<evidence type="ECO:0000313" key="2">
    <source>
        <dbReference type="EMBL" id="MBY0753830.1"/>
    </source>
</evidence>
<feature type="compositionally biased region" description="Basic and acidic residues" evidence="1">
    <location>
        <begin position="38"/>
        <end position="97"/>
    </location>
</feature>
<organism evidence="2 3">
    <name type="scientific">Clostridium sardiniense</name>
    <name type="common">Clostridium absonum</name>
    <dbReference type="NCBI Taxonomy" id="29369"/>
    <lineage>
        <taxon>Bacteria</taxon>
        <taxon>Bacillati</taxon>
        <taxon>Bacillota</taxon>
        <taxon>Clostridia</taxon>
        <taxon>Eubacteriales</taxon>
        <taxon>Clostridiaceae</taxon>
        <taxon>Clostridium</taxon>
    </lineage>
</organism>
<evidence type="ECO:0008006" key="4">
    <source>
        <dbReference type="Google" id="ProtNLM"/>
    </source>
</evidence>
<name>A0ABS7KSV6_CLOSR</name>
<accession>A0ABS7KSV6</accession>
<comment type="caution">
    <text evidence="2">The sequence shown here is derived from an EMBL/GenBank/DDBJ whole genome shotgun (WGS) entry which is preliminary data.</text>
</comment>
<dbReference type="PROSITE" id="PS51257">
    <property type="entry name" value="PROKAR_LIPOPROTEIN"/>
    <property type="match status" value="1"/>
</dbReference>
<reference evidence="2 3" key="1">
    <citation type="journal article" date="2021" name="Cell Host Microbe">
        <title>in vivo commensal control of Clostridioides difficile virulence.</title>
        <authorList>
            <person name="Girinathan B.P."/>
            <person name="Dibenedetto N."/>
            <person name="Worley J.N."/>
            <person name="Peltier J."/>
            <person name="Arrieta-Ortiz M.L."/>
            <person name="Rupa Christinal Immanuel S."/>
            <person name="Lavin R."/>
            <person name="Delaney M.L."/>
            <person name="Cummins C."/>
            <person name="Hoffmann M."/>
            <person name="Luo Y."/>
            <person name="Gonzalez-Escalona N."/>
            <person name="Allard M."/>
            <person name="Onderdonk A.B."/>
            <person name="Gerber G.K."/>
            <person name="Sonenshein A.L."/>
            <person name="Baliga N."/>
            <person name="Dupuy B."/>
            <person name="Bry L."/>
        </authorList>
    </citation>
    <scope>NUCLEOTIDE SEQUENCE [LARGE SCALE GENOMIC DNA]</scope>
    <source>
        <strain evidence="2 3">DSM 599</strain>
    </source>
</reference>
<keyword evidence="3" id="KW-1185">Reference proteome</keyword>
<protein>
    <recommendedName>
        <fullName evidence="4">Lipoprotein</fullName>
    </recommendedName>
</protein>
<gene>
    <name evidence="2" type="ORF">K5V21_00035</name>
</gene>
<feature type="region of interest" description="Disordered" evidence="1">
    <location>
        <begin position="23"/>
        <end position="97"/>
    </location>
</feature>
<sequence length="236" mass="26701">MKKIFIAFILGVSVLGMVGCADKESKNDSNQEVLSKNELLEKEKAEEEAKKEEELKLAEEKAKEEAAKKEAEEKKKKEAEEKAKKEQEAKKNDQNKDTNIKEKTFTLYSVDVSNDKTITIGNVKTKSDDIKENLSAIASTLSKKNFKSFAIEVKEIKKVSGKSIAYINLKDSGNKKWSEKYFQGSSGGYITTTSLTESFLQRKYKGKWVDGVAFTYNNKKVEDTGHIPELTKINYR</sequence>
<evidence type="ECO:0000313" key="3">
    <source>
        <dbReference type="Proteomes" id="UP001299068"/>
    </source>
</evidence>
<evidence type="ECO:0000256" key="1">
    <source>
        <dbReference type="SAM" id="MobiDB-lite"/>
    </source>
</evidence>
<dbReference type="EMBL" id="JAIKTU010000001">
    <property type="protein sequence ID" value="MBY0753830.1"/>
    <property type="molecule type" value="Genomic_DNA"/>
</dbReference>
<proteinExistence type="predicted"/>